<dbReference type="GO" id="GO:1901673">
    <property type="term" value="P:regulation of mitotic spindle assembly"/>
    <property type="evidence" value="ECO:0007669"/>
    <property type="project" value="TreeGrafter"/>
</dbReference>
<dbReference type="InterPro" id="IPR024983">
    <property type="entry name" value="CHAT_dom"/>
</dbReference>
<sequence>MVYSSVYRRSYREPSWDDYSKKEFFSKLQYRSDRRSVEHRHQPWKWNGETESDDENVEEIPADDGSYEGGRRWRKRVDRMGRSIPKQAWEEEKKDIQQPVHGKSLPPPEKLTYGEEDENKQKRSHEDEDDPKYSATDKAIVLPKEQECEEKKANNHKQSHHARPDNRNHRSSKKNYRSRSTSPGKKRLAKDERNKVPFLPYGMANEAPVDMWKTHNVLASKAEELKISLLRNHEDVSVGKNIVECMLLSMGNQASLASPQHLHLASNNVSRHRVLLVDLRACCLRIVKDSVPALSVKDVQDLTLKLRAKLLLLSCCSTGRGHVNTEGVIDIARAFLCAGARAALASLWQVKDEVHDMLLSASSTEEELGELLRPIRWR</sequence>
<feature type="compositionally biased region" description="Acidic residues" evidence="1">
    <location>
        <begin position="50"/>
        <end position="66"/>
    </location>
</feature>
<evidence type="ECO:0000259" key="2">
    <source>
        <dbReference type="Pfam" id="PF12770"/>
    </source>
</evidence>
<reference evidence="3" key="1">
    <citation type="journal article" date="2023" name="G3 (Bethesda)">
        <title>Whole genome assembly and annotation of the endangered Caribbean coral Acropora cervicornis.</title>
        <authorList>
            <person name="Selwyn J.D."/>
            <person name="Vollmer S.V."/>
        </authorList>
    </citation>
    <scope>NUCLEOTIDE SEQUENCE</scope>
    <source>
        <strain evidence="3">K2</strain>
    </source>
</reference>
<dbReference type="Pfam" id="PF15748">
    <property type="entry name" value="CCSAP"/>
    <property type="match status" value="1"/>
</dbReference>
<dbReference type="AlphaFoldDB" id="A0AAD9QHB4"/>
<accession>A0AAD9QHB4</accession>
<protein>
    <recommendedName>
        <fullName evidence="2">CHAT domain-containing protein</fullName>
    </recommendedName>
</protein>
<proteinExistence type="predicted"/>
<dbReference type="Proteomes" id="UP001249851">
    <property type="component" value="Unassembled WGS sequence"/>
</dbReference>
<dbReference type="GO" id="GO:0008017">
    <property type="term" value="F:microtubule binding"/>
    <property type="evidence" value="ECO:0007669"/>
    <property type="project" value="TreeGrafter"/>
</dbReference>
<comment type="caution">
    <text evidence="3">The sequence shown here is derived from an EMBL/GenBank/DDBJ whole genome shotgun (WGS) entry which is preliminary data.</text>
</comment>
<name>A0AAD9QHB4_ACRCE</name>
<dbReference type="PANTHER" id="PTHR31022:SF4">
    <property type="entry name" value="CENTRIOLE, CILIA AND SPINDLE-ASSOCIATED PROTEIN"/>
    <property type="match status" value="1"/>
</dbReference>
<organism evidence="3 4">
    <name type="scientific">Acropora cervicornis</name>
    <name type="common">Staghorn coral</name>
    <dbReference type="NCBI Taxonomy" id="6130"/>
    <lineage>
        <taxon>Eukaryota</taxon>
        <taxon>Metazoa</taxon>
        <taxon>Cnidaria</taxon>
        <taxon>Anthozoa</taxon>
        <taxon>Hexacorallia</taxon>
        <taxon>Scleractinia</taxon>
        <taxon>Astrocoeniina</taxon>
        <taxon>Acroporidae</taxon>
        <taxon>Acropora</taxon>
    </lineage>
</organism>
<feature type="compositionally biased region" description="Basic and acidic residues" evidence="1">
    <location>
        <begin position="32"/>
        <end position="41"/>
    </location>
</feature>
<dbReference type="GO" id="GO:0036064">
    <property type="term" value="C:ciliary basal body"/>
    <property type="evidence" value="ECO:0007669"/>
    <property type="project" value="TreeGrafter"/>
</dbReference>
<evidence type="ECO:0000313" key="3">
    <source>
        <dbReference type="EMBL" id="KAK2561144.1"/>
    </source>
</evidence>
<evidence type="ECO:0000256" key="1">
    <source>
        <dbReference type="SAM" id="MobiDB-lite"/>
    </source>
</evidence>
<feature type="region of interest" description="Disordered" evidence="1">
    <location>
        <begin position="32"/>
        <end position="135"/>
    </location>
</feature>
<dbReference type="GO" id="GO:0005819">
    <property type="term" value="C:spindle"/>
    <property type="evidence" value="ECO:0007669"/>
    <property type="project" value="TreeGrafter"/>
</dbReference>
<gene>
    <name evidence="3" type="ORF">P5673_016287</name>
</gene>
<evidence type="ECO:0000313" key="4">
    <source>
        <dbReference type="Proteomes" id="UP001249851"/>
    </source>
</evidence>
<keyword evidence="4" id="KW-1185">Reference proteome</keyword>
<dbReference type="GO" id="GO:0035869">
    <property type="term" value="C:ciliary transition zone"/>
    <property type="evidence" value="ECO:0007669"/>
    <property type="project" value="TreeGrafter"/>
</dbReference>
<feature type="region of interest" description="Disordered" evidence="1">
    <location>
        <begin position="148"/>
        <end position="194"/>
    </location>
</feature>
<dbReference type="EMBL" id="JARQWQ010000034">
    <property type="protein sequence ID" value="KAK2561144.1"/>
    <property type="molecule type" value="Genomic_DNA"/>
</dbReference>
<reference evidence="3" key="2">
    <citation type="journal article" date="2023" name="Science">
        <title>Genomic signatures of disease resistance in endangered staghorn corals.</title>
        <authorList>
            <person name="Vollmer S.V."/>
            <person name="Selwyn J.D."/>
            <person name="Despard B.A."/>
            <person name="Roesel C.L."/>
        </authorList>
    </citation>
    <scope>NUCLEOTIDE SEQUENCE</scope>
    <source>
        <strain evidence="3">K2</strain>
    </source>
</reference>
<feature type="domain" description="CHAT" evidence="2">
    <location>
        <begin position="232"/>
        <end position="360"/>
    </location>
</feature>
<dbReference type="Pfam" id="PF12770">
    <property type="entry name" value="CHAT"/>
    <property type="match status" value="1"/>
</dbReference>
<dbReference type="PANTHER" id="PTHR31022">
    <property type="entry name" value="CENTRIOLE, CILIA AND SPINDLE-ASSOCIATED PROTEIN"/>
    <property type="match status" value="1"/>
</dbReference>
<dbReference type="GO" id="GO:0005814">
    <property type="term" value="C:centriole"/>
    <property type="evidence" value="ECO:0007669"/>
    <property type="project" value="TreeGrafter"/>
</dbReference>
<dbReference type="InterPro" id="IPR029774">
    <property type="entry name" value="CSAP"/>
</dbReference>